<dbReference type="STRING" id="458233.MCCL_1809"/>
<keyword evidence="3" id="KW-1003">Cell membrane</keyword>
<keyword evidence="4 7" id="KW-0812">Transmembrane</keyword>
<reference evidence="8 9" key="1">
    <citation type="journal article" date="2009" name="J. Bacteriol.">
        <title>Complete genome sequence of Macrococcus caseolyticus strain JCSCS5402, reflecting the ancestral genome of the human-pathogenic staphylococci.</title>
        <authorList>
            <person name="Baba T."/>
            <person name="Kuwahara-Arai K."/>
            <person name="Uchiyama I."/>
            <person name="Takeuchi F."/>
            <person name="Ito T."/>
            <person name="Hiramatsu K."/>
        </authorList>
    </citation>
    <scope>NUCLEOTIDE SEQUENCE [LARGE SCALE GENOMIC DNA]</scope>
    <source>
        <strain evidence="8 9">JCSC5402</strain>
    </source>
</reference>
<dbReference type="PANTHER" id="PTHR30106">
    <property type="entry name" value="INNER MEMBRANE PROTEIN YEIH-RELATED"/>
    <property type="match status" value="1"/>
</dbReference>
<protein>
    <recommendedName>
        <fullName evidence="10">Sulfate exporter family transporter</fullName>
    </recommendedName>
</protein>
<feature type="transmembrane region" description="Helical" evidence="7">
    <location>
        <begin position="60"/>
        <end position="78"/>
    </location>
</feature>
<dbReference type="KEGG" id="mcl:MCCL_1809"/>
<dbReference type="Proteomes" id="UP000001383">
    <property type="component" value="Chromosome"/>
</dbReference>
<accession>B9E8J8</accession>
<evidence type="ECO:0000256" key="7">
    <source>
        <dbReference type="SAM" id="Phobius"/>
    </source>
</evidence>
<dbReference type="AlphaFoldDB" id="B9E8J8"/>
<dbReference type="HOGENOM" id="CLU_033541_2_1_9"/>
<dbReference type="eggNOG" id="COG2855">
    <property type="taxonomic scope" value="Bacteria"/>
</dbReference>
<feature type="transmembrane region" description="Helical" evidence="7">
    <location>
        <begin position="295"/>
        <end position="317"/>
    </location>
</feature>
<feature type="transmembrane region" description="Helical" evidence="7">
    <location>
        <begin position="115"/>
        <end position="136"/>
    </location>
</feature>
<dbReference type="GO" id="GO:0005886">
    <property type="term" value="C:plasma membrane"/>
    <property type="evidence" value="ECO:0007669"/>
    <property type="project" value="UniProtKB-SubCell"/>
</dbReference>
<feature type="transmembrane region" description="Helical" evidence="7">
    <location>
        <begin position="84"/>
        <end position="103"/>
    </location>
</feature>
<evidence type="ECO:0000256" key="5">
    <source>
        <dbReference type="ARBA" id="ARBA00022989"/>
    </source>
</evidence>
<dbReference type="EMBL" id="AP009484">
    <property type="protein sequence ID" value="BAH18516.1"/>
    <property type="molecule type" value="Genomic_DNA"/>
</dbReference>
<feature type="transmembrane region" description="Helical" evidence="7">
    <location>
        <begin position="236"/>
        <end position="256"/>
    </location>
</feature>
<evidence type="ECO:0000313" key="9">
    <source>
        <dbReference type="Proteomes" id="UP000001383"/>
    </source>
</evidence>
<feature type="transmembrane region" description="Helical" evidence="7">
    <location>
        <begin position="7"/>
        <end position="24"/>
    </location>
</feature>
<evidence type="ECO:0000256" key="2">
    <source>
        <dbReference type="ARBA" id="ARBA00007977"/>
    </source>
</evidence>
<dbReference type="PANTHER" id="PTHR30106:SF1">
    <property type="entry name" value="UPF0324 MEMBRANE PROTEIN FN0533"/>
    <property type="match status" value="1"/>
</dbReference>
<evidence type="ECO:0000256" key="3">
    <source>
        <dbReference type="ARBA" id="ARBA00022475"/>
    </source>
</evidence>
<keyword evidence="6 7" id="KW-0472">Membrane</keyword>
<evidence type="ECO:0000256" key="4">
    <source>
        <dbReference type="ARBA" id="ARBA00022692"/>
    </source>
</evidence>
<name>B9E8J8_MACCJ</name>
<keyword evidence="5 7" id="KW-1133">Transmembrane helix</keyword>
<comment type="subcellular location">
    <subcellularLocation>
        <location evidence="1">Cell membrane</location>
        <topology evidence="1">Multi-pass membrane protein</topology>
    </subcellularLocation>
</comment>
<feature type="transmembrane region" description="Helical" evidence="7">
    <location>
        <begin position="174"/>
        <end position="196"/>
    </location>
</feature>
<evidence type="ECO:0000256" key="1">
    <source>
        <dbReference type="ARBA" id="ARBA00004651"/>
    </source>
</evidence>
<comment type="similarity">
    <text evidence="2">Belongs to the UPF0324 family.</text>
</comment>
<evidence type="ECO:0000313" key="8">
    <source>
        <dbReference type="EMBL" id="BAH18516.1"/>
    </source>
</evidence>
<dbReference type="Pfam" id="PF03601">
    <property type="entry name" value="Cons_hypoth698"/>
    <property type="match status" value="1"/>
</dbReference>
<evidence type="ECO:0000256" key="6">
    <source>
        <dbReference type="ARBA" id="ARBA00023136"/>
    </source>
</evidence>
<evidence type="ECO:0008006" key="10">
    <source>
        <dbReference type="Google" id="ProtNLM"/>
    </source>
</evidence>
<feature type="transmembrane region" description="Helical" evidence="7">
    <location>
        <begin position="142"/>
        <end position="162"/>
    </location>
</feature>
<organism evidence="8 9">
    <name type="scientific">Macrococcus caseolyticus (strain JCSC5402)</name>
    <name type="common">Macrococcoides caseolyticum</name>
    <dbReference type="NCBI Taxonomy" id="458233"/>
    <lineage>
        <taxon>Bacteria</taxon>
        <taxon>Bacillati</taxon>
        <taxon>Bacillota</taxon>
        <taxon>Bacilli</taxon>
        <taxon>Bacillales</taxon>
        <taxon>Staphylococcaceae</taxon>
        <taxon>Macrococcoides</taxon>
    </lineage>
</organism>
<proteinExistence type="inferred from homology"/>
<dbReference type="InterPro" id="IPR018383">
    <property type="entry name" value="UPF0324_pro"/>
</dbReference>
<sequence length="320" mass="34285">MMKVKGVFLCLLVALIATYLGYIFPLVGSMIFSIIIGIIIGNLINTAPYEEGIKYSGKKLLQYGIILMGFTLSFKTALSLGASSFPLIITSIAAALIVGVLVGRLFGINQRLSTLIGVGTAICGGSAIAAVSPIIKAKDEEIAFSIATIFLFNIIAVFLFPTAGHWLQFSDTGFGYFAGTAINDTSSVVAAGYAFSEDAGDTATVVKLVRALMIVPICIVFALLQVGQSSVNLKKVFPWFILYFFIASIVASIIPIPDYVTSYIKTLSTFLMSTALAGIGMTVDIRKFFKVGIKPLALGAITWMVVIVMSLVMQQVLHIW</sequence>
<feature type="transmembrane region" description="Helical" evidence="7">
    <location>
        <begin position="208"/>
        <end position="224"/>
    </location>
</feature>
<gene>
    <name evidence="8" type="ordered locus">MCCL_1809</name>
</gene>